<comment type="caution">
    <text evidence="1">The sequence shown here is derived from an EMBL/GenBank/DDBJ whole genome shotgun (WGS) entry which is preliminary data.</text>
</comment>
<evidence type="ECO:0000313" key="2">
    <source>
        <dbReference type="Proteomes" id="UP001060085"/>
    </source>
</evidence>
<keyword evidence="2" id="KW-1185">Reference proteome</keyword>
<protein>
    <submittedName>
        <fullName evidence="1">Uncharacterized protein</fullName>
    </submittedName>
</protein>
<proteinExistence type="predicted"/>
<dbReference type="EMBL" id="CM044706">
    <property type="protein sequence ID" value="KAI5659733.1"/>
    <property type="molecule type" value="Genomic_DNA"/>
</dbReference>
<accession>A0ACC0AIB0</accession>
<sequence length="510" mass="54166">MSFSLVSLSSSSSNPTVGVPPSSSHPQTHFFRLTNSHFFFLNNNNSRSLPTNVLLTAPTTCSFTPCLQPIQFASSHPYSCSLFHSMSSNSRIRVSSCGAGSVNGDSYDFVETTTGATDAETDSDADDEAQVAITDHLVHNDCSPSSSPDRWDVLGLGQAMVDFSGIVDDEFLKRLGLEKDTRKVVNHEERGRVLRAMDGCSYKAAAGGSLSNTLVALARLGSQPIGGPALNVAMAGSVGSDPLGGFYRSKLRRANVNFLSAPVEDGTTGTVIVLTTPDAQRSMLAYQGISSRITYDSSLASALCKTNILVVEGYLFELPDTIKTITKACEIARSSGALVAVTASDTSCIERHYDEFWDILGSYADIVFANSNEARAFCDFSTKESPIAATRYLSHFVPLVSVTDGPRGSYIGVKGEAVYIPPSPCVPVDTCGAGDAYASGILYGMLRGVSDLKGMGTLAAKVASIVVGQQGTRLRVKDASLVVELAKSFRYLHKSSSIRSDVGSDHISSL</sequence>
<organism evidence="1 2">
    <name type="scientific">Catharanthus roseus</name>
    <name type="common">Madagascar periwinkle</name>
    <name type="synonym">Vinca rosea</name>
    <dbReference type="NCBI Taxonomy" id="4058"/>
    <lineage>
        <taxon>Eukaryota</taxon>
        <taxon>Viridiplantae</taxon>
        <taxon>Streptophyta</taxon>
        <taxon>Embryophyta</taxon>
        <taxon>Tracheophyta</taxon>
        <taxon>Spermatophyta</taxon>
        <taxon>Magnoliopsida</taxon>
        <taxon>eudicotyledons</taxon>
        <taxon>Gunneridae</taxon>
        <taxon>Pentapetalae</taxon>
        <taxon>asterids</taxon>
        <taxon>lamiids</taxon>
        <taxon>Gentianales</taxon>
        <taxon>Apocynaceae</taxon>
        <taxon>Rauvolfioideae</taxon>
        <taxon>Vinceae</taxon>
        <taxon>Catharanthinae</taxon>
        <taxon>Catharanthus</taxon>
    </lineage>
</organism>
<gene>
    <name evidence="1" type="ORF">M9H77_28526</name>
</gene>
<evidence type="ECO:0000313" key="1">
    <source>
        <dbReference type="EMBL" id="KAI5659733.1"/>
    </source>
</evidence>
<dbReference type="Proteomes" id="UP001060085">
    <property type="component" value="Linkage Group LG06"/>
</dbReference>
<reference evidence="2" key="1">
    <citation type="journal article" date="2023" name="Nat. Plants">
        <title>Single-cell RNA sequencing provides a high-resolution roadmap for understanding the multicellular compartmentation of specialized metabolism.</title>
        <authorList>
            <person name="Sun S."/>
            <person name="Shen X."/>
            <person name="Li Y."/>
            <person name="Li Y."/>
            <person name="Wang S."/>
            <person name="Li R."/>
            <person name="Zhang H."/>
            <person name="Shen G."/>
            <person name="Guo B."/>
            <person name="Wei J."/>
            <person name="Xu J."/>
            <person name="St-Pierre B."/>
            <person name="Chen S."/>
            <person name="Sun C."/>
        </authorList>
    </citation>
    <scope>NUCLEOTIDE SEQUENCE [LARGE SCALE GENOMIC DNA]</scope>
</reference>
<name>A0ACC0AIB0_CATRO</name>